<name>A0ACB0XRP7_MELEN</name>
<sequence>MVWVLYRKLSTEINICKCRVCKGRICKCLIFNCRANIICKCRVCKSVNWKFCSALSWGVPITNIFLNELMFRVVDVKGVDVQVCEEG</sequence>
<reference evidence="1" key="1">
    <citation type="submission" date="2023-11" db="EMBL/GenBank/DDBJ databases">
        <authorList>
            <person name="Poullet M."/>
        </authorList>
    </citation>
    <scope>NUCLEOTIDE SEQUENCE</scope>
    <source>
        <strain evidence="1">E1834</strain>
    </source>
</reference>
<dbReference type="EMBL" id="CAVMJV010000002">
    <property type="protein sequence ID" value="CAK5014795.1"/>
    <property type="molecule type" value="Genomic_DNA"/>
</dbReference>
<evidence type="ECO:0000313" key="1">
    <source>
        <dbReference type="EMBL" id="CAK5014795.1"/>
    </source>
</evidence>
<organism evidence="1 2">
    <name type="scientific">Meloidogyne enterolobii</name>
    <name type="common">Root-knot nematode worm</name>
    <name type="synonym">Meloidogyne mayaguensis</name>
    <dbReference type="NCBI Taxonomy" id="390850"/>
    <lineage>
        <taxon>Eukaryota</taxon>
        <taxon>Metazoa</taxon>
        <taxon>Ecdysozoa</taxon>
        <taxon>Nematoda</taxon>
        <taxon>Chromadorea</taxon>
        <taxon>Rhabditida</taxon>
        <taxon>Tylenchina</taxon>
        <taxon>Tylenchomorpha</taxon>
        <taxon>Tylenchoidea</taxon>
        <taxon>Meloidogynidae</taxon>
        <taxon>Meloidogyninae</taxon>
        <taxon>Meloidogyne</taxon>
    </lineage>
</organism>
<protein>
    <submittedName>
        <fullName evidence="1">Uncharacterized protein</fullName>
    </submittedName>
</protein>
<evidence type="ECO:0000313" key="2">
    <source>
        <dbReference type="Proteomes" id="UP001497535"/>
    </source>
</evidence>
<dbReference type="Proteomes" id="UP001497535">
    <property type="component" value="Unassembled WGS sequence"/>
</dbReference>
<keyword evidence="2" id="KW-1185">Reference proteome</keyword>
<accession>A0ACB0XRP7</accession>
<proteinExistence type="predicted"/>
<comment type="caution">
    <text evidence="1">The sequence shown here is derived from an EMBL/GenBank/DDBJ whole genome shotgun (WGS) entry which is preliminary data.</text>
</comment>
<gene>
    <name evidence="1" type="ORF">MENTE1834_LOCUS2816</name>
</gene>